<dbReference type="RefSeq" id="WP_032082112.1">
    <property type="nucleotide sequence ID" value="NZ_AP028129.1"/>
</dbReference>
<evidence type="ECO:0000313" key="5">
    <source>
        <dbReference type="Proteomes" id="UP000254626"/>
    </source>
</evidence>
<dbReference type="AlphaFoldDB" id="A0AAX2LWS7"/>
<dbReference type="Proteomes" id="UP000057088">
    <property type="component" value="Chromosome 1"/>
</dbReference>
<proteinExistence type="predicted"/>
<feature type="signal peptide" evidence="1">
    <location>
        <begin position="1"/>
        <end position="23"/>
    </location>
</feature>
<evidence type="ECO:0000256" key="1">
    <source>
        <dbReference type="SAM" id="SignalP"/>
    </source>
</evidence>
<reference evidence="3 5" key="3">
    <citation type="submission" date="2018-06" db="EMBL/GenBank/DDBJ databases">
        <authorList>
            <consortium name="Pathogen Informatics"/>
            <person name="Doyle S."/>
        </authorList>
    </citation>
    <scope>NUCLEOTIDE SEQUENCE [LARGE SCALE GENOMIC DNA]</scope>
    <source>
        <strain evidence="3 5">NCTC11327</strain>
    </source>
</reference>
<dbReference type="KEGG" id="vfl:AL536_06995"/>
<organism evidence="3 5">
    <name type="scientific">Vibrio fluvialis</name>
    <dbReference type="NCBI Taxonomy" id="676"/>
    <lineage>
        <taxon>Bacteria</taxon>
        <taxon>Pseudomonadati</taxon>
        <taxon>Pseudomonadota</taxon>
        <taxon>Gammaproteobacteria</taxon>
        <taxon>Vibrionales</taxon>
        <taxon>Vibrionaceae</taxon>
        <taxon>Vibrio</taxon>
    </lineage>
</organism>
<dbReference type="Proteomes" id="UP000254626">
    <property type="component" value="Unassembled WGS sequence"/>
</dbReference>
<name>A0AAX2LWS7_VIBFL</name>
<keyword evidence="1" id="KW-0732">Signal</keyword>
<dbReference type="EMBL" id="UHIP01000002">
    <property type="protein sequence ID" value="SUQ26566.1"/>
    <property type="molecule type" value="Genomic_DNA"/>
</dbReference>
<gene>
    <name evidence="2" type="ORF">AL536_06995</name>
    <name evidence="3" type="ORF">NCTC11327_03427</name>
</gene>
<protein>
    <submittedName>
        <fullName evidence="3">Uncharacterized protein</fullName>
    </submittedName>
</protein>
<evidence type="ECO:0000313" key="4">
    <source>
        <dbReference type="Proteomes" id="UP000057088"/>
    </source>
</evidence>
<evidence type="ECO:0000313" key="3">
    <source>
        <dbReference type="EMBL" id="SUQ26566.1"/>
    </source>
</evidence>
<dbReference type="GeneID" id="29383058"/>
<feature type="chain" id="PRO_5043533523" evidence="1">
    <location>
        <begin position="24"/>
        <end position="103"/>
    </location>
</feature>
<reference evidence="2" key="2">
    <citation type="submission" date="2018-01" db="EMBL/GenBank/DDBJ databases">
        <title>FDA dAtabase for Regulatory Grade micrObial Sequences (FDA-ARGOS): Supporting development and validation of Infectious Disease Dx tests.</title>
        <authorList>
            <person name="Hoffmann M."/>
            <person name="Allard M."/>
            <person name="Evans P."/>
            <person name="Brown E."/>
            <person name="Tallon L."/>
            <person name="Sadzewicz L."/>
            <person name="Sengamalay N."/>
            <person name="Ott S."/>
            <person name="Godinez A."/>
            <person name="Nagaraj S."/>
            <person name="Vyas G."/>
            <person name="Aluvathingal J."/>
            <person name="Nadendla S."/>
            <person name="Geyer C."/>
            <person name="Sichtig H."/>
        </authorList>
    </citation>
    <scope>NUCLEOTIDE SEQUENCE</scope>
    <source>
        <strain evidence="2">ATCC 33809</strain>
    </source>
</reference>
<evidence type="ECO:0000313" key="2">
    <source>
        <dbReference type="EMBL" id="AMF93189.1"/>
    </source>
</evidence>
<sequence length="103" mass="10809">MTKFASILAATVLSTTFAAGAMASDLQMNVMTRDNLATVSLTQDGQALANYPVEIQGQKYVTAQDGTVTIKNNDNSSRTVKFVATDAAGNSIVKTGFVSRDNG</sequence>
<accession>A0AAX2LWS7</accession>
<reference evidence="4" key="1">
    <citation type="submission" date="2015-12" db="EMBL/GenBank/DDBJ databases">
        <title>FDA dAtabase for Regulatory Grade micrObial Sequences (FDA-ARGOS): Supporting development and validation of Infectious Disease Dx tests.</title>
        <authorList>
            <person name="Hoffmann M."/>
            <person name="Allard M."/>
            <person name="Evans P."/>
            <person name="Brown E."/>
            <person name="Tallon L.J."/>
            <person name="Sadzewicz L."/>
            <person name="Sengamalay N."/>
            <person name="Ott S."/>
            <person name="Godinez A."/>
            <person name="Nagaraj S."/>
            <person name="Vyas G."/>
            <person name="Aluvathingal J."/>
            <person name="Nadendla S."/>
            <person name="Geyer C."/>
            <person name="Sichtig H."/>
        </authorList>
    </citation>
    <scope>NUCLEOTIDE SEQUENCE [LARGE SCALE GENOMIC DNA]</scope>
    <source>
        <strain evidence="4">ATCC 33809</strain>
    </source>
</reference>
<dbReference type="EMBL" id="CP014034">
    <property type="protein sequence ID" value="AMF93189.1"/>
    <property type="molecule type" value="Genomic_DNA"/>
</dbReference>
<keyword evidence="4" id="KW-1185">Reference proteome</keyword>